<dbReference type="OrthoDB" id="6444802at2"/>
<dbReference type="RefSeq" id="WP_067554566.1">
    <property type="nucleotide sequence ID" value="NZ_CP016895.1"/>
</dbReference>
<evidence type="ECO:0000313" key="2">
    <source>
        <dbReference type="EMBL" id="AOA58335.1"/>
    </source>
</evidence>
<dbReference type="EMBL" id="CP016895">
    <property type="protein sequence ID" value="AOA58335.1"/>
    <property type="molecule type" value="Genomic_DNA"/>
</dbReference>
<dbReference type="InterPro" id="IPR054252">
    <property type="entry name" value="Pam3_gp18"/>
</dbReference>
<feature type="domain" description="Cyanophage baseplate Pam3 plug gp18" evidence="1">
    <location>
        <begin position="2"/>
        <end position="90"/>
    </location>
</feature>
<sequence>MIYTIPLDAVPNQTVSTTINGKQYRITLETRLDQLYATIEDNAGLIIANRICLASAPITRNFVFIDLDGSQDPIYSDIGPNGCFKLVWRNE</sequence>
<accession>A0A1B2LZH0</accession>
<organism evidence="2 3">
    <name type="scientific">Acinetobacter larvae</name>
    <dbReference type="NCBI Taxonomy" id="1789224"/>
    <lineage>
        <taxon>Bacteria</taxon>
        <taxon>Pseudomonadati</taxon>
        <taxon>Pseudomonadota</taxon>
        <taxon>Gammaproteobacteria</taxon>
        <taxon>Moraxellales</taxon>
        <taxon>Moraxellaceae</taxon>
        <taxon>Acinetobacter</taxon>
    </lineage>
</organism>
<protein>
    <recommendedName>
        <fullName evidence="1">Cyanophage baseplate Pam3 plug gp18 domain-containing protein</fullName>
    </recommendedName>
</protein>
<dbReference type="Pfam" id="PF22479">
    <property type="entry name" value="Pam3_gp18"/>
    <property type="match status" value="1"/>
</dbReference>
<dbReference type="AlphaFoldDB" id="A0A1B2LZH0"/>
<keyword evidence="3" id="KW-1185">Reference proteome</keyword>
<dbReference type="STRING" id="1789224.BFG52_08190"/>
<proteinExistence type="predicted"/>
<evidence type="ECO:0000313" key="3">
    <source>
        <dbReference type="Proteomes" id="UP000093391"/>
    </source>
</evidence>
<reference evidence="2 3" key="1">
    <citation type="submission" date="2016-08" db="EMBL/GenBank/DDBJ databases">
        <authorList>
            <person name="Seilhamer J.J."/>
        </authorList>
    </citation>
    <scope>NUCLEOTIDE SEQUENCE [LARGE SCALE GENOMIC DNA]</scope>
    <source>
        <strain evidence="2 3">BRTC-1</strain>
    </source>
</reference>
<evidence type="ECO:0000259" key="1">
    <source>
        <dbReference type="Pfam" id="PF22479"/>
    </source>
</evidence>
<dbReference type="Proteomes" id="UP000093391">
    <property type="component" value="Chromosome"/>
</dbReference>
<name>A0A1B2LZH0_9GAMM</name>
<gene>
    <name evidence="2" type="ORF">BFG52_08190</name>
</gene>
<dbReference type="KEGG" id="ala:BFG52_08190"/>